<organism evidence="2">
    <name type="scientific">Drosophila willistoni</name>
    <name type="common">Fruit fly</name>
    <dbReference type="NCBI Taxonomy" id="7260"/>
    <lineage>
        <taxon>Eukaryota</taxon>
        <taxon>Metazoa</taxon>
        <taxon>Ecdysozoa</taxon>
        <taxon>Arthropoda</taxon>
        <taxon>Hexapoda</taxon>
        <taxon>Insecta</taxon>
        <taxon>Pterygota</taxon>
        <taxon>Neoptera</taxon>
        <taxon>Endopterygota</taxon>
        <taxon>Diptera</taxon>
        <taxon>Brachycera</taxon>
        <taxon>Muscomorpha</taxon>
        <taxon>Ephydroidea</taxon>
        <taxon>Drosophilidae</taxon>
        <taxon>Drosophila</taxon>
        <taxon>Sophophora</taxon>
    </lineage>
</organism>
<evidence type="ECO:0000313" key="1">
    <source>
        <dbReference type="EMBL" id="EDW74621.1"/>
    </source>
</evidence>
<dbReference type="HOGENOM" id="CLU_3126632_0_0_1"/>
<dbReference type="EMBL" id="CH963849">
    <property type="protein sequence ID" value="EDW74621.1"/>
    <property type="molecule type" value="Genomic_DNA"/>
</dbReference>
<proteinExistence type="predicted"/>
<sequence length="50" mass="5418">MDDDDDDDDYDDDDDDARSKHLSLISSAGVSLSLSGLPPISDLFSKKGEE</sequence>
<gene>
    <name evidence="1" type="primary">Dwil\GK21316</name>
    <name evidence="1" type="ORF">Dwil_GK21316</name>
</gene>
<dbReference type="InParanoid" id="B4MR82"/>
<reference evidence="1 2" key="1">
    <citation type="journal article" date="2007" name="Nature">
        <title>Evolution of genes and genomes on the Drosophila phylogeny.</title>
        <authorList>
            <consortium name="Drosophila 12 Genomes Consortium"/>
            <person name="Clark A.G."/>
            <person name="Eisen M.B."/>
            <person name="Smith D.R."/>
            <person name="Bergman C.M."/>
            <person name="Oliver B."/>
            <person name="Markow T.A."/>
            <person name="Kaufman T.C."/>
            <person name="Kellis M."/>
            <person name="Gelbart W."/>
            <person name="Iyer V.N."/>
            <person name="Pollard D.A."/>
            <person name="Sackton T.B."/>
            <person name="Larracuente A.M."/>
            <person name="Singh N.D."/>
            <person name="Abad J.P."/>
            <person name="Abt D.N."/>
            <person name="Adryan B."/>
            <person name="Aguade M."/>
            <person name="Akashi H."/>
            <person name="Anderson W.W."/>
            <person name="Aquadro C.F."/>
            <person name="Ardell D.H."/>
            <person name="Arguello R."/>
            <person name="Artieri C.G."/>
            <person name="Barbash D.A."/>
            <person name="Barker D."/>
            <person name="Barsanti P."/>
            <person name="Batterham P."/>
            <person name="Batzoglou S."/>
            <person name="Begun D."/>
            <person name="Bhutkar A."/>
            <person name="Blanco E."/>
            <person name="Bosak S.A."/>
            <person name="Bradley R.K."/>
            <person name="Brand A.D."/>
            <person name="Brent M.R."/>
            <person name="Brooks A.N."/>
            <person name="Brown R.H."/>
            <person name="Butlin R.K."/>
            <person name="Caggese C."/>
            <person name="Calvi B.R."/>
            <person name="Bernardo de Carvalho A."/>
            <person name="Caspi A."/>
            <person name="Castrezana S."/>
            <person name="Celniker S.E."/>
            <person name="Chang J.L."/>
            <person name="Chapple C."/>
            <person name="Chatterji S."/>
            <person name="Chinwalla A."/>
            <person name="Civetta A."/>
            <person name="Clifton S.W."/>
            <person name="Comeron J.M."/>
            <person name="Costello J.C."/>
            <person name="Coyne J.A."/>
            <person name="Daub J."/>
            <person name="David R.G."/>
            <person name="Delcher A.L."/>
            <person name="Delehaunty K."/>
            <person name="Do C.B."/>
            <person name="Ebling H."/>
            <person name="Edwards K."/>
            <person name="Eickbush T."/>
            <person name="Evans J.D."/>
            <person name="Filipski A."/>
            <person name="Findeiss S."/>
            <person name="Freyhult E."/>
            <person name="Fulton L."/>
            <person name="Fulton R."/>
            <person name="Garcia A.C."/>
            <person name="Gardiner A."/>
            <person name="Garfield D.A."/>
            <person name="Garvin B.E."/>
            <person name="Gibson G."/>
            <person name="Gilbert D."/>
            <person name="Gnerre S."/>
            <person name="Godfrey J."/>
            <person name="Good R."/>
            <person name="Gotea V."/>
            <person name="Gravely B."/>
            <person name="Greenberg A.J."/>
            <person name="Griffiths-Jones S."/>
            <person name="Gross S."/>
            <person name="Guigo R."/>
            <person name="Gustafson E.A."/>
            <person name="Haerty W."/>
            <person name="Hahn M.W."/>
            <person name="Halligan D.L."/>
            <person name="Halpern A.L."/>
            <person name="Halter G.M."/>
            <person name="Han M.V."/>
            <person name="Heger A."/>
            <person name="Hillier L."/>
            <person name="Hinrichs A.S."/>
            <person name="Holmes I."/>
            <person name="Hoskins R.A."/>
            <person name="Hubisz M.J."/>
            <person name="Hultmark D."/>
            <person name="Huntley M.A."/>
            <person name="Jaffe D.B."/>
            <person name="Jagadeeshan S."/>
            <person name="Jeck W.R."/>
            <person name="Johnson J."/>
            <person name="Jones C.D."/>
            <person name="Jordan W.C."/>
            <person name="Karpen G.H."/>
            <person name="Kataoka E."/>
            <person name="Keightley P.D."/>
            <person name="Kheradpour P."/>
            <person name="Kirkness E.F."/>
            <person name="Koerich L.B."/>
            <person name="Kristiansen K."/>
            <person name="Kudrna D."/>
            <person name="Kulathinal R.J."/>
            <person name="Kumar S."/>
            <person name="Kwok R."/>
            <person name="Lander E."/>
            <person name="Langley C.H."/>
            <person name="Lapoint R."/>
            <person name="Lazzaro B.P."/>
            <person name="Lee S.J."/>
            <person name="Levesque L."/>
            <person name="Li R."/>
            <person name="Lin C.F."/>
            <person name="Lin M.F."/>
            <person name="Lindblad-Toh K."/>
            <person name="Llopart A."/>
            <person name="Long M."/>
            <person name="Low L."/>
            <person name="Lozovsky E."/>
            <person name="Lu J."/>
            <person name="Luo M."/>
            <person name="Machado C.A."/>
            <person name="Makalowski W."/>
            <person name="Marzo M."/>
            <person name="Matsuda M."/>
            <person name="Matzkin L."/>
            <person name="McAllister B."/>
            <person name="McBride C.S."/>
            <person name="McKernan B."/>
            <person name="McKernan K."/>
            <person name="Mendez-Lago M."/>
            <person name="Minx P."/>
            <person name="Mollenhauer M.U."/>
            <person name="Montooth K."/>
            <person name="Mount S.M."/>
            <person name="Mu X."/>
            <person name="Myers E."/>
            <person name="Negre B."/>
            <person name="Newfeld S."/>
            <person name="Nielsen R."/>
            <person name="Noor M.A."/>
            <person name="O'Grady P."/>
            <person name="Pachter L."/>
            <person name="Papaceit M."/>
            <person name="Parisi M.J."/>
            <person name="Parisi M."/>
            <person name="Parts L."/>
            <person name="Pedersen J.S."/>
            <person name="Pesole G."/>
            <person name="Phillippy A.M."/>
            <person name="Ponting C.P."/>
            <person name="Pop M."/>
            <person name="Porcelli D."/>
            <person name="Powell J.R."/>
            <person name="Prohaska S."/>
            <person name="Pruitt K."/>
            <person name="Puig M."/>
            <person name="Quesneville H."/>
            <person name="Ram K.R."/>
            <person name="Rand D."/>
            <person name="Rasmussen M.D."/>
            <person name="Reed L.K."/>
            <person name="Reenan R."/>
            <person name="Reily A."/>
            <person name="Remington K.A."/>
            <person name="Rieger T.T."/>
            <person name="Ritchie M.G."/>
            <person name="Robin C."/>
            <person name="Rogers Y.H."/>
            <person name="Rohde C."/>
            <person name="Rozas J."/>
            <person name="Rubenfield M.J."/>
            <person name="Ruiz A."/>
            <person name="Russo S."/>
            <person name="Salzberg S.L."/>
            <person name="Sanchez-Gracia A."/>
            <person name="Saranga D.J."/>
            <person name="Sato H."/>
            <person name="Schaeffer S.W."/>
            <person name="Schatz M.C."/>
            <person name="Schlenke T."/>
            <person name="Schwartz R."/>
            <person name="Segarra C."/>
            <person name="Singh R.S."/>
            <person name="Sirot L."/>
            <person name="Sirota M."/>
            <person name="Sisneros N.B."/>
            <person name="Smith C.D."/>
            <person name="Smith T.F."/>
            <person name="Spieth J."/>
            <person name="Stage D.E."/>
            <person name="Stark A."/>
            <person name="Stephan W."/>
            <person name="Strausberg R.L."/>
            <person name="Strempel S."/>
            <person name="Sturgill D."/>
            <person name="Sutton G."/>
            <person name="Sutton G.G."/>
            <person name="Tao W."/>
            <person name="Teichmann S."/>
            <person name="Tobari Y.N."/>
            <person name="Tomimura Y."/>
            <person name="Tsolas J.M."/>
            <person name="Valente V.L."/>
            <person name="Venter E."/>
            <person name="Venter J.C."/>
            <person name="Vicario S."/>
            <person name="Vieira F.G."/>
            <person name="Vilella A.J."/>
            <person name="Villasante A."/>
            <person name="Walenz B."/>
            <person name="Wang J."/>
            <person name="Wasserman M."/>
            <person name="Watts T."/>
            <person name="Wilson D."/>
            <person name="Wilson R.K."/>
            <person name="Wing R.A."/>
            <person name="Wolfner M.F."/>
            <person name="Wong A."/>
            <person name="Wong G.K."/>
            <person name="Wu C.I."/>
            <person name="Wu G."/>
            <person name="Yamamoto D."/>
            <person name="Yang H.P."/>
            <person name="Yang S.P."/>
            <person name="Yorke J.A."/>
            <person name="Yoshida K."/>
            <person name="Zdobnov E."/>
            <person name="Zhang P."/>
            <person name="Zhang Y."/>
            <person name="Zimin A.V."/>
            <person name="Baldwin J."/>
            <person name="Abdouelleil A."/>
            <person name="Abdulkadir J."/>
            <person name="Abebe A."/>
            <person name="Abera B."/>
            <person name="Abreu J."/>
            <person name="Acer S.C."/>
            <person name="Aftuck L."/>
            <person name="Alexander A."/>
            <person name="An P."/>
            <person name="Anderson E."/>
            <person name="Anderson S."/>
            <person name="Arachi H."/>
            <person name="Azer M."/>
            <person name="Bachantsang P."/>
            <person name="Barry A."/>
            <person name="Bayul T."/>
            <person name="Berlin A."/>
            <person name="Bessette D."/>
            <person name="Bloom T."/>
            <person name="Blye J."/>
            <person name="Boguslavskiy L."/>
            <person name="Bonnet C."/>
            <person name="Boukhgalter B."/>
            <person name="Bourzgui I."/>
            <person name="Brown A."/>
            <person name="Cahill P."/>
            <person name="Channer S."/>
            <person name="Cheshatsang Y."/>
            <person name="Chuda L."/>
            <person name="Citroen M."/>
            <person name="Collymore A."/>
            <person name="Cooke P."/>
            <person name="Costello M."/>
            <person name="D'Aco K."/>
            <person name="Daza R."/>
            <person name="De Haan G."/>
            <person name="DeGray S."/>
            <person name="DeMaso C."/>
            <person name="Dhargay N."/>
            <person name="Dooley K."/>
            <person name="Dooley E."/>
            <person name="Doricent M."/>
            <person name="Dorje P."/>
            <person name="Dorjee K."/>
            <person name="Dupes A."/>
            <person name="Elong R."/>
            <person name="Falk J."/>
            <person name="Farina A."/>
            <person name="Faro S."/>
            <person name="Ferguson D."/>
            <person name="Fisher S."/>
            <person name="Foley C.D."/>
            <person name="Franke A."/>
            <person name="Friedrich D."/>
            <person name="Gadbois L."/>
            <person name="Gearin G."/>
            <person name="Gearin C.R."/>
            <person name="Giannoukos G."/>
            <person name="Goode T."/>
            <person name="Graham J."/>
            <person name="Grandbois E."/>
            <person name="Grewal S."/>
            <person name="Gyaltsen K."/>
            <person name="Hafez N."/>
            <person name="Hagos B."/>
            <person name="Hall J."/>
            <person name="Henson C."/>
            <person name="Hollinger A."/>
            <person name="Honan T."/>
            <person name="Huard M.D."/>
            <person name="Hughes L."/>
            <person name="Hurhula B."/>
            <person name="Husby M.E."/>
            <person name="Kamat A."/>
            <person name="Kanga B."/>
            <person name="Kashin S."/>
            <person name="Khazanovich D."/>
            <person name="Kisner P."/>
            <person name="Lance K."/>
            <person name="Lara M."/>
            <person name="Lee W."/>
            <person name="Lennon N."/>
            <person name="Letendre F."/>
            <person name="LeVine R."/>
            <person name="Lipovsky A."/>
            <person name="Liu X."/>
            <person name="Liu J."/>
            <person name="Liu S."/>
            <person name="Lokyitsang T."/>
            <person name="Lokyitsang Y."/>
            <person name="Lubonja R."/>
            <person name="Lui A."/>
            <person name="MacDonald P."/>
            <person name="Magnisalis V."/>
            <person name="Maru K."/>
            <person name="Matthews C."/>
            <person name="McCusker W."/>
            <person name="McDonough S."/>
            <person name="Mehta T."/>
            <person name="Meldrim J."/>
            <person name="Meneus L."/>
            <person name="Mihai O."/>
            <person name="Mihalev A."/>
            <person name="Mihova T."/>
            <person name="Mittelman R."/>
            <person name="Mlenga V."/>
            <person name="Montmayeur A."/>
            <person name="Mulrain L."/>
            <person name="Navidi A."/>
            <person name="Naylor J."/>
            <person name="Negash T."/>
            <person name="Nguyen T."/>
            <person name="Nguyen N."/>
            <person name="Nicol R."/>
            <person name="Norbu C."/>
            <person name="Norbu N."/>
            <person name="Novod N."/>
            <person name="O'Neill B."/>
            <person name="Osman S."/>
            <person name="Markiewicz E."/>
            <person name="Oyono O.L."/>
            <person name="Patti C."/>
            <person name="Phunkhang P."/>
            <person name="Pierre F."/>
            <person name="Priest M."/>
            <person name="Raghuraman S."/>
            <person name="Rege F."/>
            <person name="Reyes R."/>
            <person name="Rise C."/>
            <person name="Rogov P."/>
            <person name="Ross K."/>
            <person name="Ryan E."/>
            <person name="Settipalli S."/>
            <person name="Shea T."/>
            <person name="Sherpa N."/>
            <person name="Shi L."/>
            <person name="Shih D."/>
            <person name="Sparrow T."/>
            <person name="Spaulding J."/>
            <person name="Stalker J."/>
            <person name="Stange-Thomann N."/>
            <person name="Stavropoulos S."/>
            <person name="Stone C."/>
            <person name="Strader C."/>
            <person name="Tesfaye S."/>
            <person name="Thomson T."/>
            <person name="Thoulutsang Y."/>
            <person name="Thoulutsang D."/>
            <person name="Topham K."/>
            <person name="Topping I."/>
            <person name="Tsamla T."/>
            <person name="Vassiliev H."/>
            <person name="Vo A."/>
            <person name="Wangchuk T."/>
            <person name="Wangdi T."/>
            <person name="Weiand M."/>
            <person name="Wilkinson J."/>
            <person name="Wilson A."/>
            <person name="Yadav S."/>
            <person name="Young G."/>
            <person name="Yu Q."/>
            <person name="Zembek L."/>
            <person name="Zhong D."/>
            <person name="Zimmer A."/>
            <person name="Zwirko Z."/>
            <person name="Jaffe D.B."/>
            <person name="Alvarez P."/>
            <person name="Brockman W."/>
            <person name="Butler J."/>
            <person name="Chin C."/>
            <person name="Gnerre S."/>
            <person name="Grabherr M."/>
            <person name="Kleber M."/>
            <person name="Mauceli E."/>
            <person name="MacCallum I."/>
        </authorList>
    </citation>
    <scope>NUCLEOTIDE SEQUENCE [LARGE SCALE GENOMIC DNA]</scope>
    <source>
        <strain evidence="2">Tucson 14030-0811.24</strain>
    </source>
</reference>
<dbReference type="Proteomes" id="UP000007798">
    <property type="component" value="Unassembled WGS sequence"/>
</dbReference>
<accession>B4MR82</accession>
<dbReference type="AlphaFoldDB" id="B4MR82"/>
<evidence type="ECO:0000313" key="2">
    <source>
        <dbReference type="Proteomes" id="UP000007798"/>
    </source>
</evidence>
<name>B4MR82_DROWI</name>
<protein>
    <submittedName>
        <fullName evidence="1">GK21316</fullName>
    </submittedName>
</protein>
<keyword evidence="2" id="KW-1185">Reference proteome</keyword>